<dbReference type="PANTHER" id="PTHR10159:SF503">
    <property type="entry name" value="DUAL SPECIFICITY PROTEIN PHOSPHATASE 1B"/>
    <property type="match status" value="1"/>
</dbReference>
<dbReference type="Proteomes" id="UP000827889">
    <property type="component" value="Chromosome 1"/>
</dbReference>
<dbReference type="PANTHER" id="PTHR10159">
    <property type="entry name" value="DUAL SPECIFICITY PROTEIN PHOSPHATASE"/>
    <property type="match status" value="1"/>
</dbReference>
<evidence type="ECO:0000256" key="3">
    <source>
        <dbReference type="ARBA" id="ARBA00022801"/>
    </source>
</evidence>
<evidence type="ECO:0000259" key="6">
    <source>
        <dbReference type="PROSITE" id="PS50056"/>
    </source>
</evidence>
<evidence type="ECO:0000256" key="2">
    <source>
        <dbReference type="ARBA" id="ARBA00013064"/>
    </source>
</evidence>
<dbReference type="CDD" id="cd14498">
    <property type="entry name" value="DSP"/>
    <property type="match status" value="1"/>
</dbReference>
<evidence type="ECO:0000313" key="8">
    <source>
        <dbReference type="RefSeq" id="XP_048137741.1"/>
    </source>
</evidence>
<dbReference type="PROSITE" id="PS50054">
    <property type="entry name" value="TYR_PHOSPHATASE_DUAL"/>
    <property type="match status" value="1"/>
</dbReference>
<dbReference type="Gene3D" id="3.90.190.10">
    <property type="entry name" value="Protein tyrosine phosphatase superfamily"/>
    <property type="match status" value="1"/>
</dbReference>
<comment type="similarity">
    <text evidence="1">Belongs to the protein-tyrosine phosphatase family. Non-receptor class dual specificity subfamily.</text>
</comment>
<feature type="domain" description="Tyrosine-protein phosphatase" evidence="5">
    <location>
        <begin position="8"/>
        <end position="148"/>
    </location>
</feature>
<evidence type="ECO:0000256" key="4">
    <source>
        <dbReference type="ARBA" id="ARBA00022912"/>
    </source>
</evidence>
<name>A0ABM3HMB5_9MYRT</name>
<dbReference type="SMART" id="SM00195">
    <property type="entry name" value="DSPc"/>
    <property type="match status" value="1"/>
</dbReference>
<protein>
    <recommendedName>
        <fullName evidence="2">protein-tyrosine-phosphatase</fullName>
        <ecNumber evidence="2">3.1.3.48</ecNumber>
    </recommendedName>
</protein>
<keyword evidence="4" id="KW-0904">Protein phosphatase</keyword>
<dbReference type="SUPFAM" id="SSF52799">
    <property type="entry name" value="(Phosphotyrosine protein) phosphatases II"/>
    <property type="match status" value="1"/>
</dbReference>
<sequence>MDLFDGCRVCQIEEGLFLGSNRGASNKDGLKSLNVTHILTVANLAPAFPNDFVYKEINVKDSEDTHIQQHFEECISFIDEARRQGGSILVHCYKGVSRSVTVVAAYLMKRRGMRLSQALEHIKTRRPQAAPNSGFMVQLQEFESSLNNALFGYFRLNRKPFFWTSSDTCQVSSLVTLLHLSEANYCRKMNCE</sequence>
<dbReference type="PROSITE" id="PS50056">
    <property type="entry name" value="TYR_PHOSPHATASE_2"/>
    <property type="match status" value="1"/>
</dbReference>
<keyword evidence="7" id="KW-1185">Reference proteome</keyword>
<evidence type="ECO:0000313" key="7">
    <source>
        <dbReference type="Proteomes" id="UP000827889"/>
    </source>
</evidence>
<dbReference type="InterPro" id="IPR020422">
    <property type="entry name" value="TYR_PHOSPHATASE_DUAL_dom"/>
</dbReference>
<keyword evidence="3" id="KW-0378">Hydrolase</keyword>
<organism evidence="7 8">
    <name type="scientific">Rhodamnia argentea</name>
    <dbReference type="NCBI Taxonomy" id="178133"/>
    <lineage>
        <taxon>Eukaryota</taxon>
        <taxon>Viridiplantae</taxon>
        <taxon>Streptophyta</taxon>
        <taxon>Embryophyta</taxon>
        <taxon>Tracheophyta</taxon>
        <taxon>Spermatophyta</taxon>
        <taxon>Magnoliopsida</taxon>
        <taxon>eudicotyledons</taxon>
        <taxon>Gunneridae</taxon>
        <taxon>Pentapetalae</taxon>
        <taxon>rosids</taxon>
        <taxon>malvids</taxon>
        <taxon>Myrtales</taxon>
        <taxon>Myrtaceae</taxon>
        <taxon>Myrtoideae</taxon>
        <taxon>Myrteae</taxon>
        <taxon>Australasian group</taxon>
        <taxon>Rhodamnia</taxon>
    </lineage>
</organism>
<accession>A0ABM3HMB5</accession>
<dbReference type="RefSeq" id="XP_048137741.1">
    <property type="nucleotide sequence ID" value="XM_048281784.1"/>
</dbReference>
<dbReference type="InterPro" id="IPR000340">
    <property type="entry name" value="Dual-sp_phosphatase_cat-dom"/>
</dbReference>
<dbReference type="EC" id="3.1.3.48" evidence="2"/>
<dbReference type="Pfam" id="PF00782">
    <property type="entry name" value="DSPc"/>
    <property type="match status" value="1"/>
</dbReference>
<dbReference type="InterPro" id="IPR000387">
    <property type="entry name" value="Tyr_Pase_dom"/>
</dbReference>
<dbReference type="GeneID" id="115753645"/>
<feature type="domain" description="Tyrosine specific protein phosphatases" evidence="6">
    <location>
        <begin position="69"/>
        <end position="127"/>
    </location>
</feature>
<reference evidence="8" key="2">
    <citation type="submission" date="2025-08" db="UniProtKB">
        <authorList>
            <consortium name="RefSeq"/>
        </authorList>
    </citation>
    <scope>IDENTIFICATION</scope>
    <source>
        <tissue evidence="8">Leaf</tissue>
    </source>
</reference>
<dbReference type="InterPro" id="IPR029021">
    <property type="entry name" value="Prot-tyrosine_phosphatase-like"/>
</dbReference>
<proteinExistence type="inferred from homology"/>
<evidence type="ECO:0000259" key="5">
    <source>
        <dbReference type="PROSITE" id="PS50054"/>
    </source>
</evidence>
<reference evidence="7" key="1">
    <citation type="submission" date="2025-05" db="UniProtKB">
        <authorList>
            <consortium name="RefSeq"/>
        </authorList>
    </citation>
    <scope>NUCLEOTIDE SEQUENCE [LARGE SCALE GENOMIC DNA]</scope>
</reference>
<gene>
    <name evidence="8" type="primary">LOC115753645</name>
</gene>
<evidence type="ECO:0000256" key="1">
    <source>
        <dbReference type="ARBA" id="ARBA00008601"/>
    </source>
</evidence>